<dbReference type="AlphaFoldDB" id="A0A5J4F9S8"/>
<comment type="caution">
    <text evidence="1">The sequence shown here is derived from an EMBL/GenBank/DDBJ whole genome shotgun (WGS) entry which is preliminary data.</text>
</comment>
<protein>
    <submittedName>
        <fullName evidence="1">Uncharacterized protein</fullName>
    </submittedName>
</protein>
<dbReference type="Proteomes" id="UP000376575">
    <property type="component" value="Unassembled WGS sequence"/>
</dbReference>
<accession>A0A5J4F9S8</accession>
<evidence type="ECO:0000313" key="2">
    <source>
        <dbReference type="Proteomes" id="UP000376575"/>
    </source>
</evidence>
<sequence length="170" mass="19453">METPRGLLKEIFLLAIPMNYHPPSQPLPAPCIIDSGVVIAKEDMRRLLNDIGRVRYIHSLEGVIQSEGEGWIVEVFADYQQSTLVANYSLYLNTCSFDYLRLTRSPDGETYFDLIQDNRQLRLIPLSNPLQDPDMKARLNADTLEAMVTQVLSAKWDVQFEDEDDNDCPF</sequence>
<dbReference type="EMBL" id="BJKP01000015">
    <property type="protein sequence ID" value="GEA27404.1"/>
    <property type="molecule type" value="Genomic_DNA"/>
</dbReference>
<organism evidence="1 2">
    <name type="scientific">Microcystis aeruginosa NIES-4325</name>
    <dbReference type="NCBI Taxonomy" id="2569534"/>
    <lineage>
        <taxon>Bacteria</taxon>
        <taxon>Bacillati</taxon>
        <taxon>Cyanobacteriota</taxon>
        <taxon>Cyanophyceae</taxon>
        <taxon>Oscillatoriophycideae</taxon>
        <taxon>Chroococcales</taxon>
        <taxon>Microcystaceae</taxon>
        <taxon>Microcystis</taxon>
    </lineage>
</organism>
<gene>
    <name evidence="1" type="ORF">MiAbW_01967</name>
</gene>
<name>A0A5J4F9S8_MICAE</name>
<evidence type="ECO:0000313" key="1">
    <source>
        <dbReference type="EMBL" id="GEA27404.1"/>
    </source>
</evidence>
<reference evidence="1 2" key="1">
    <citation type="journal article" date="2019" name="FEMS Microbiol. Lett.">
        <title>A novel salt-tolerant genotype illuminates the sucrose gene evolution in freshwater bloom-forming cyanobacterium Microcystis aeruginosa.</title>
        <authorList>
            <person name="Tanabe Y."/>
            <person name="Yamaguchi H."/>
            <person name="Sano T."/>
            <person name="Kawachi M."/>
        </authorList>
    </citation>
    <scope>NUCLEOTIDE SEQUENCE [LARGE SCALE GENOMIC DNA]</scope>
    <source>
        <strain evidence="1 2">NIES-4325</strain>
    </source>
</reference>
<proteinExistence type="predicted"/>